<dbReference type="AlphaFoldDB" id="Q13I98"/>
<dbReference type="Proteomes" id="UP000001817">
    <property type="component" value="Chromosome 3"/>
</dbReference>
<dbReference type="Gene3D" id="3.20.20.60">
    <property type="entry name" value="Phosphoenolpyruvate-binding domains"/>
    <property type="match status" value="1"/>
</dbReference>
<reference evidence="7 8" key="1">
    <citation type="journal article" date="2006" name="Proc. Natl. Acad. Sci. U.S.A.">
        <title>Burkholderia xenovorans LB400 harbors a multi-replicon, 9.73-Mbp genome shaped for versatility.</title>
        <authorList>
            <person name="Chain P.S."/>
            <person name="Denef V.J."/>
            <person name="Konstantinidis K.T."/>
            <person name="Vergez L.M."/>
            <person name="Agullo L."/>
            <person name="Reyes V.L."/>
            <person name="Hauser L."/>
            <person name="Cordova M."/>
            <person name="Gomez L."/>
            <person name="Gonzalez M."/>
            <person name="Land M."/>
            <person name="Lao V."/>
            <person name="Larimer F."/>
            <person name="LiPuma J.J."/>
            <person name="Mahenthiralingam E."/>
            <person name="Malfatti S.A."/>
            <person name="Marx C.J."/>
            <person name="Parnell J.J."/>
            <person name="Ramette A."/>
            <person name="Richardson P."/>
            <person name="Seeger M."/>
            <person name="Smith D."/>
            <person name="Spilker T."/>
            <person name="Sul W.J."/>
            <person name="Tsoi T.V."/>
            <person name="Ulrich L.E."/>
            <person name="Zhulin I.B."/>
            <person name="Tiedje J.M."/>
        </authorList>
    </citation>
    <scope>NUCLEOTIDE SEQUENCE [LARGE SCALE GENOMIC DNA]</scope>
    <source>
        <strain evidence="7 8">LB400</strain>
    </source>
</reference>
<dbReference type="InterPro" id="IPR011206">
    <property type="entry name" value="Citrate_lyase_beta/mcl1/mcl2"/>
</dbReference>
<gene>
    <name evidence="7" type="ORF">Bxe_C0268</name>
</gene>
<dbReference type="PANTHER" id="PTHR32308:SF0">
    <property type="entry name" value="HPCH_HPAI ALDOLASE_CITRATE LYASE DOMAIN-CONTAINING PROTEIN"/>
    <property type="match status" value="1"/>
</dbReference>
<name>Q13I98_PARXL</name>
<dbReference type="KEGG" id="bxe:Bxe_C0268"/>
<accession>Q13I98</accession>
<evidence type="ECO:0000256" key="2">
    <source>
        <dbReference type="ARBA" id="ARBA00022723"/>
    </source>
</evidence>
<dbReference type="PATRIC" id="fig|266265.5.peg.8048"/>
<dbReference type="Pfam" id="PF03328">
    <property type="entry name" value="HpcH_HpaI"/>
    <property type="match status" value="1"/>
</dbReference>
<evidence type="ECO:0000256" key="3">
    <source>
        <dbReference type="ARBA" id="ARBA00022842"/>
    </source>
</evidence>
<keyword evidence="7" id="KW-0456">Lyase</keyword>
<keyword evidence="8" id="KW-1185">Reference proteome</keyword>
<feature type="binding site" evidence="5">
    <location>
        <position position="157"/>
    </location>
    <ligand>
        <name>Mg(2+)</name>
        <dbReference type="ChEBI" id="CHEBI:18420"/>
    </ligand>
</feature>
<comment type="cofactor">
    <cofactor evidence="1">
        <name>Mg(2+)</name>
        <dbReference type="ChEBI" id="CHEBI:18420"/>
    </cofactor>
</comment>
<evidence type="ECO:0000256" key="4">
    <source>
        <dbReference type="PIRSR" id="PIRSR015582-1"/>
    </source>
</evidence>
<feature type="domain" description="HpcH/HpaI aldolase/citrate lyase" evidence="6">
    <location>
        <begin position="4"/>
        <end position="230"/>
    </location>
</feature>
<dbReference type="GO" id="GO:0006107">
    <property type="term" value="P:oxaloacetate metabolic process"/>
    <property type="evidence" value="ECO:0007669"/>
    <property type="project" value="TreeGrafter"/>
</dbReference>
<dbReference type="InterPro" id="IPR015813">
    <property type="entry name" value="Pyrv/PenolPyrv_kinase-like_dom"/>
</dbReference>
<evidence type="ECO:0000313" key="7">
    <source>
        <dbReference type="EMBL" id="ABE36191.1"/>
    </source>
</evidence>
<dbReference type="EMBL" id="CP000272">
    <property type="protein sequence ID" value="ABE36191.1"/>
    <property type="molecule type" value="Genomic_DNA"/>
</dbReference>
<protein>
    <submittedName>
        <fullName evidence="7">Citryl-CoA lyase</fullName>
        <ecNumber evidence="7">4.1.3.6</ecNumber>
    </submittedName>
</protein>
<feature type="binding site" evidence="5">
    <location>
        <position position="130"/>
    </location>
    <ligand>
        <name>Mg(2+)</name>
        <dbReference type="ChEBI" id="CHEBI:18420"/>
    </ligand>
</feature>
<dbReference type="STRING" id="266265.Bxe_C0268"/>
<keyword evidence="2 5" id="KW-0479">Metal-binding</keyword>
<organism evidence="7 8">
    <name type="scientific">Paraburkholderia xenovorans (strain LB400)</name>
    <dbReference type="NCBI Taxonomy" id="266265"/>
    <lineage>
        <taxon>Bacteria</taxon>
        <taxon>Pseudomonadati</taxon>
        <taxon>Pseudomonadota</taxon>
        <taxon>Betaproteobacteria</taxon>
        <taxon>Burkholderiales</taxon>
        <taxon>Burkholderiaceae</taxon>
        <taxon>Paraburkholderia</taxon>
    </lineage>
</organism>
<dbReference type="GO" id="GO:0000287">
    <property type="term" value="F:magnesium ion binding"/>
    <property type="evidence" value="ECO:0007669"/>
    <property type="project" value="TreeGrafter"/>
</dbReference>
<keyword evidence="3 5" id="KW-0460">Magnesium</keyword>
<dbReference type="PANTHER" id="PTHR32308">
    <property type="entry name" value="LYASE BETA SUBUNIT, PUTATIVE (AFU_ORTHOLOGUE AFUA_4G13030)-RELATED"/>
    <property type="match status" value="1"/>
</dbReference>
<feature type="binding site" evidence="4">
    <location>
        <position position="66"/>
    </location>
    <ligand>
        <name>substrate</name>
    </ligand>
</feature>
<dbReference type="GO" id="GO:0008815">
    <property type="term" value="F:citrate (pro-3S)-lyase activity"/>
    <property type="evidence" value="ECO:0007669"/>
    <property type="project" value="UniProtKB-EC"/>
</dbReference>
<sequence length="292" mass="31512">MASRSLLFIPGDSEKKLAKGESTAADALILDLEDSVSASRLQMARGLVHEYLAARRKDRRQKLWVRINPLSSPLALQDLAQVIPGRPDGIMLPKLKSAKEVVTLDNYLSAFEAASGQEPGQTQIIPVATETAASIFRLGEYSGISSRIAGLTWGAEDLATALGARENRQPDGTYDLTYQLARSLCLLGSAAASVPAIDTITADFRNESLLRSECDDARRAGFKAKMAIHPDQVPVINELFLPGEAEVVQARRIIEAFEQADGAGTVQLDGSMLDMPHLKRARDVIGMVNGLS</sequence>
<dbReference type="eggNOG" id="COG2301">
    <property type="taxonomic scope" value="Bacteria"/>
</dbReference>
<proteinExistence type="predicted"/>
<dbReference type="OrthoDB" id="348111at2"/>
<dbReference type="InterPro" id="IPR040442">
    <property type="entry name" value="Pyrv_kinase-like_dom_sf"/>
</dbReference>
<dbReference type="PIRSF" id="PIRSF015582">
    <property type="entry name" value="Cit_lyase_B"/>
    <property type="match status" value="1"/>
</dbReference>
<dbReference type="KEGG" id="bxb:DR64_8165"/>
<evidence type="ECO:0000256" key="1">
    <source>
        <dbReference type="ARBA" id="ARBA00001946"/>
    </source>
</evidence>
<dbReference type="EC" id="4.1.3.6" evidence="7"/>
<feature type="binding site" evidence="4">
    <location>
        <position position="130"/>
    </location>
    <ligand>
        <name>substrate</name>
    </ligand>
</feature>
<evidence type="ECO:0000256" key="5">
    <source>
        <dbReference type="PIRSR" id="PIRSR015582-2"/>
    </source>
</evidence>
<dbReference type="SUPFAM" id="SSF51621">
    <property type="entry name" value="Phosphoenolpyruvate/pyruvate domain"/>
    <property type="match status" value="1"/>
</dbReference>
<dbReference type="InterPro" id="IPR005000">
    <property type="entry name" value="Aldolase/citrate-lyase_domain"/>
</dbReference>
<evidence type="ECO:0000313" key="8">
    <source>
        <dbReference type="Proteomes" id="UP000001817"/>
    </source>
</evidence>
<evidence type="ECO:0000259" key="6">
    <source>
        <dbReference type="Pfam" id="PF03328"/>
    </source>
</evidence>
<dbReference type="RefSeq" id="WP_011493451.1">
    <property type="nucleotide sequence ID" value="NC_007953.1"/>
</dbReference>